<keyword evidence="3" id="KW-1185">Reference proteome</keyword>
<dbReference type="EMBL" id="JBBNAF010000004">
    <property type="protein sequence ID" value="KAK9150905.1"/>
    <property type="molecule type" value="Genomic_DNA"/>
</dbReference>
<evidence type="ECO:0000259" key="1">
    <source>
        <dbReference type="Pfam" id="PF14111"/>
    </source>
</evidence>
<proteinExistence type="predicted"/>
<evidence type="ECO:0000313" key="3">
    <source>
        <dbReference type="Proteomes" id="UP001420932"/>
    </source>
</evidence>
<dbReference type="AlphaFoldDB" id="A0AAP0KF60"/>
<dbReference type="Pfam" id="PF14111">
    <property type="entry name" value="DUF4283"/>
    <property type="match status" value="1"/>
</dbReference>
<sequence>MATHRGDEDHDMDKEFYMVRFNTHKDYQRALIEGPSTVMGHYLLVQPWNLHFNPCEENLSKVAAWIRLLGLPF</sequence>
<accession>A0AAP0KF60</accession>
<comment type="caution">
    <text evidence="2">The sequence shown here is derived from an EMBL/GenBank/DDBJ whole genome shotgun (WGS) entry which is preliminary data.</text>
</comment>
<dbReference type="PANTHER" id="PTHR31286:SF99">
    <property type="entry name" value="DUF4283 DOMAIN-CONTAINING PROTEIN"/>
    <property type="match status" value="1"/>
</dbReference>
<dbReference type="InterPro" id="IPR025558">
    <property type="entry name" value="DUF4283"/>
</dbReference>
<organism evidence="2 3">
    <name type="scientific">Stephania yunnanensis</name>
    <dbReference type="NCBI Taxonomy" id="152371"/>
    <lineage>
        <taxon>Eukaryota</taxon>
        <taxon>Viridiplantae</taxon>
        <taxon>Streptophyta</taxon>
        <taxon>Embryophyta</taxon>
        <taxon>Tracheophyta</taxon>
        <taxon>Spermatophyta</taxon>
        <taxon>Magnoliopsida</taxon>
        <taxon>Ranunculales</taxon>
        <taxon>Menispermaceae</taxon>
        <taxon>Menispermoideae</taxon>
        <taxon>Cissampelideae</taxon>
        <taxon>Stephania</taxon>
    </lineage>
</organism>
<reference evidence="2 3" key="1">
    <citation type="submission" date="2024-01" db="EMBL/GenBank/DDBJ databases">
        <title>Genome assemblies of Stephania.</title>
        <authorList>
            <person name="Yang L."/>
        </authorList>
    </citation>
    <scope>NUCLEOTIDE SEQUENCE [LARGE SCALE GENOMIC DNA]</scope>
    <source>
        <strain evidence="2">YNDBR</strain>
        <tissue evidence="2">Leaf</tissue>
    </source>
</reference>
<dbReference type="Proteomes" id="UP001420932">
    <property type="component" value="Unassembled WGS sequence"/>
</dbReference>
<feature type="domain" description="DUF4283" evidence="1">
    <location>
        <begin position="10"/>
        <end position="54"/>
    </location>
</feature>
<gene>
    <name evidence="2" type="ORF">Syun_009214</name>
</gene>
<dbReference type="InterPro" id="IPR040256">
    <property type="entry name" value="At4g02000-like"/>
</dbReference>
<evidence type="ECO:0000313" key="2">
    <source>
        <dbReference type="EMBL" id="KAK9150905.1"/>
    </source>
</evidence>
<name>A0AAP0KF60_9MAGN</name>
<protein>
    <recommendedName>
        <fullName evidence="1">DUF4283 domain-containing protein</fullName>
    </recommendedName>
</protein>
<dbReference type="PANTHER" id="PTHR31286">
    <property type="entry name" value="GLYCINE-RICH CELL WALL STRUCTURAL PROTEIN 1.8-LIKE"/>
    <property type="match status" value="1"/>
</dbReference>